<reference evidence="2" key="1">
    <citation type="submission" date="2023-08" db="EMBL/GenBank/DDBJ databases">
        <title>Black Yeasts Isolated from many extreme environments.</title>
        <authorList>
            <person name="Coleine C."/>
            <person name="Stajich J.E."/>
            <person name="Selbmann L."/>
        </authorList>
    </citation>
    <scope>NUCLEOTIDE SEQUENCE</scope>
    <source>
        <strain evidence="2">CCFEE 5810</strain>
    </source>
</reference>
<protein>
    <submittedName>
        <fullName evidence="2">Uncharacterized protein</fullName>
    </submittedName>
</protein>
<proteinExistence type="predicted"/>
<feature type="region of interest" description="Disordered" evidence="1">
    <location>
        <begin position="934"/>
        <end position="955"/>
    </location>
</feature>
<feature type="compositionally biased region" description="Polar residues" evidence="1">
    <location>
        <begin position="479"/>
        <end position="497"/>
    </location>
</feature>
<feature type="region of interest" description="Disordered" evidence="1">
    <location>
        <begin position="1"/>
        <end position="245"/>
    </location>
</feature>
<feature type="compositionally biased region" description="Low complexity" evidence="1">
    <location>
        <begin position="162"/>
        <end position="175"/>
    </location>
</feature>
<comment type="caution">
    <text evidence="2">The sequence shown here is derived from an EMBL/GenBank/DDBJ whole genome shotgun (WGS) entry which is preliminary data.</text>
</comment>
<sequence length="955" mass="104102">MQRVSVDVLQELQHQRKGQTQQQGRASRAESGGRRGMGSLPSPTHSPSLALPSSDISRPESSPPTTSFFDEAFWPAREFPSQVSARGGERDVSNEWQSPLPGRQCLRPGSGSRSPPSPPRSPTAETVPSQLLGGRAGTNAHLLEGDSPQEGIDILLSPPASESPQSPISFSSTASYHTARRASAVAQLQSLLSPEWPVKSKLPSMPEQQHKKADSPPKTLGSKSSSRSKASRNSTTSKISNASSVAYFLRNRSDMRLFHKKSMPIAHTKKRTRKPTRLTMPLRPPSYYKPKVVSDTLESSEHPATPLTASEFIKVAGPSTLTLQAPSPRSDPPAITTNPIRQVRSSDHTHSSPSTPLPLPLTPPQIQPLSKRTTWGGKQVNTNETSLPSSRPTTLRFKPAKRPALEERGPSKPSTIRPKHISLPGPVSVAAEALPEPKHYHNVTPPEADPTSPFRAPLRHGDHYFRTFGNNTVYMKSFTPTMIPSTPQKQSSGSSTPLALPPSARRDPSENNTSDQRKRKRSSVFNMFRRTAVNDGVIKGPRSDKTGTRRPQSPPTPSISISPPTEYAKRRRSELTSSEMSLPPYFAQPARSPSSSLATPSPISPMTITESPEPRRAFAARRSWSQRSSGDSPVSPGTQPRLRRPRLRHQATLADISDAEISAGVPKADVAPVVPPKSGALQSKIKSPKSEADLQVTPRGPGAIQWQSTAEKHVSTPPAEHLEADTQDKRRGTFKQFFRDLHLPTSAGKLDMDAVLPRAPTVGRRISLLPHSSMATLLARGSKPSLDKLRLKISQGTISPPKPTEMRERPELRVTDFYQTPYSQRVANNRRAELTHINALVEEALNDDEEDDTIMGFELNVPDHLPSSPLCPLSPKHKSGGKAICPMHGRKKKVRTAAGTRSRASVAPRLGPRIVYEGAVERTESGQSVVRIQEAGDGGKSPERLGSSHEAWYMS</sequence>
<feature type="region of interest" description="Disordered" evidence="1">
    <location>
        <begin position="479"/>
        <end position="646"/>
    </location>
</feature>
<feature type="compositionally biased region" description="Polar residues" evidence="1">
    <location>
        <begin position="54"/>
        <end position="68"/>
    </location>
</feature>
<name>A0AAN7WH49_9PEZI</name>
<dbReference type="EMBL" id="JAVRQU010000008">
    <property type="protein sequence ID" value="KAK5699529.1"/>
    <property type="molecule type" value="Genomic_DNA"/>
</dbReference>
<feature type="compositionally biased region" description="Polar residues" evidence="1">
    <location>
        <begin position="591"/>
        <end position="610"/>
    </location>
</feature>
<evidence type="ECO:0000256" key="1">
    <source>
        <dbReference type="SAM" id="MobiDB-lite"/>
    </source>
</evidence>
<organism evidence="2 3">
    <name type="scientific">Elasticomyces elasticus</name>
    <dbReference type="NCBI Taxonomy" id="574655"/>
    <lineage>
        <taxon>Eukaryota</taxon>
        <taxon>Fungi</taxon>
        <taxon>Dikarya</taxon>
        <taxon>Ascomycota</taxon>
        <taxon>Pezizomycotina</taxon>
        <taxon>Dothideomycetes</taxon>
        <taxon>Dothideomycetidae</taxon>
        <taxon>Mycosphaerellales</taxon>
        <taxon>Teratosphaeriaceae</taxon>
        <taxon>Elasticomyces</taxon>
    </lineage>
</organism>
<feature type="compositionally biased region" description="Basic residues" evidence="1">
    <location>
        <begin position="259"/>
        <end position="276"/>
    </location>
</feature>
<evidence type="ECO:0000313" key="3">
    <source>
        <dbReference type="Proteomes" id="UP001310594"/>
    </source>
</evidence>
<feature type="compositionally biased region" description="Pro residues" evidence="1">
    <location>
        <begin position="355"/>
        <end position="366"/>
    </location>
</feature>
<feature type="region of interest" description="Disordered" evidence="1">
    <location>
        <begin position="321"/>
        <end position="422"/>
    </location>
</feature>
<feature type="compositionally biased region" description="Low complexity" evidence="1">
    <location>
        <begin position="222"/>
        <end position="238"/>
    </location>
</feature>
<gene>
    <name evidence="2" type="ORF">LTR97_005657</name>
</gene>
<feature type="compositionally biased region" description="Basic and acidic residues" evidence="1">
    <location>
        <begin position="710"/>
        <end position="728"/>
    </location>
</feature>
<evidence type="ECO:0000313" key="2">
    <source>
        <dbReference type="EMBL" id="KAK5699529.1"/>
    </source>
</evidence>
<feature type="region of interest" description="Disordered" evidence="1">
    <location>
        <begin position="259"/>
        <end position="289"/>
    </location>
</feature>
<dbReference type="Proteomes" id="UP001310594">
    <property type="component" value="Unassembled WGS sequence"/>
</dbReference>
<feature type="compositionally biased region" description="Polar residues" evidence="1">
    <location>
        <begin position="623"/>
        <end position="638"/>
    </location>
</feature>
<feature type="region of interest" description="Disordered" evidence="1">
    <location>
        <begin position="673"/>
        <end position="728"/>
    </location>
</feature>
<accession>A0AAN7WH49</accession>
<dbReference type="AlphaFoldDB" id="A0AAN7WH49"/>
<feature type="compositionally biased region" description="Polar residues" evidence="1">
    <location>
        <begin position="379"/>
        <end position="393"/>
    </location>
</feature>